<sequence length="284" mass="30228">MTVAGKKNHGTRPRDASMSLLNNIFAQPLDPGYQQAAARREKSGDPGGGSRFSLALVVGMLALGLLLAMAILQAQGTASVISAEREGLIERIRVQEEQVERLSESMDSLQSEISDLEDTLLRQSATGQQLRDRLQLLRSAAGTMPVSGPGVAVVLDDAEDVEAAENPQLARVLDVDLQLVVNGLWTAGAEAISINGQRLTALSGIRGANNMIHVNHQPLKPPYAVWAIGDSRTLPSRFSENIGGESLRVAASHGVRYAVRAEEALDLPAANPSLAYAESPEEVP</sequence>
<reference evidence="4 5" key="1">
    <citation type="submission" date="2019-11" db="EMBL/GenBank/DDBJ databases">
        <authorList>
            <person name="Li X.-J."/>
            <person name="Feng X.-M."/>
        </authorList>
    </citation>
    <scope>NUCLEOTIDE SEQUENCE [LARGE SCALE GENOMIC DNA]</scope>
    <source>
        <strain evidence="4 5">XMNu-373</strain>
    </source>
</reference>
<dbReference type="EMBL" id="WLZY01000001">
    <property type="protein sequence ID" value="NDL56415.1"/>
    <property type="molecule type" value="Genomic_DNA"/>
</dbReference>
<dbReference type="Pfam" id="PF05949">
    <property type="entry name" value="DUF881"/>
    <property type="match status" value="1"/>
</dbReference>
<gene>
    <name evidence="4" type="ORF">F7O44_04935</name>
</gene>
<dbReference type="PANTHER" id="PTHR37313">
    <property type="entry name" value="UPF0749 PROTEIN RV1825"/>
    <property type="match status" value="1"/>
</dbReference>
<keyword evidence="2" id="KW-0175">Coiled coil</keyword>
<evidence type="ECO:0000256" key="1">
    <source>
        <dbReference type="ARBA" id="ARBA00009108"/>
    </source>
</evidence>
<keyword evidence="3" id="KW-0472">Membrane</keyword>
<dbReference type="GO" id="GO:0005886">
    <property type="term" value="C:plasma membrane"/>
    <property type="evidence" value="ECO:0007669"/>
    <property type="project" value="TreeGrafter"/>
</dbReference>
<comment type="caution">
    <text evidence="4">The sequence shown here is derived from an EMBL/GenBank/DDBJ whole genome shotgun (WGS) entry which is preliminary data.</text>
</comment>
<dbReference type="Gene3D" id="3.30.70.1880">
    <property type="entry name" value="Protein of unknown function DUF881"/>
    <property type="match status" value="1"/>
</dbReference>
<evidence type="ECO:0000256" key="2">
    <source>
        <dbReference type="SAM" id="Coils"/>
    </source>
</evidence>
<organism evidence="4 5">
    <name type="scientific">Phytoactinopolyspora mesophila</name>
    <dbReference type="NCBI Taxonomy" id="2650750"/>
    <lineage>
        <taxon>Bacteria</taxon>
        <taxon>Bacillati</taxon>
        <taxon>Actinomycetota</taxon>
        <taxon>Actinomycetes</taxon>
        <taxon>Jiangellales</taxon>
        <taxon>Jiangellaceae</taxon>
        <taxon>Phytoactinopolyspora</taxon>
    </lineage>
</organism>
<keyword evidence="3" id="KW-1133">Transmembrane helix</keyword>
<evidence type="ECO:0000313" key="4">
    <source>
        <dbReference type="EMBL" id="NDL56415.1"/>
    </source>
</evidence>
<evidence type="ECO:0000256" key="3">
    <source>
        <dbReference type="SAM" id="Phobius"/>
    </source>
</evidence>
<protein>
    <submittedName>
        <fullName evidence="4">DUF881 domain-containing protein</fullName>
    </submittedName>
</protein>
<keyword evidence="5" id="KW-1185">Reference proteome</keyword>
<name>A0A7K3LZG6_9ACTN</name>
<evidence type="ECO:0000313" key="5">
    <source>
        <dbReference type="Proteomes" id="UP000460435"/>
    </source>
</evidence>
<comment type="similarity">
    <text evidence="1">Belongs to the UPF0749 family.</text>
</comment>
<feature type="coiled-coil region" evidence="2">
    <location>
        <begin position="85"/>
        <end position="126"/>
    </location>
</feature>
<feature type="transmembrane region" description="Helical" evidence="3">
    <location>
        <begin position="52"/>
        <end position="72"/>
    </location>
</feature>
<accession>A0A7K3LZG6</accession>
<proteinExistence type="inferred from homology"/>
<dbReference type="PANTHER" id="PTHR37313:SF1">
    <property type="entry name" value="UPF0749 PROTEIN RV1823"/>
    <property type="match status" value="1"/>
</dbReference>
<dbReference type="Proteomes" id="UP000460435">
    <property type="component" value="Unassembled WGS sequence"/>
</dbReference>
<dbReference type="InterPro" id="IPR010273">
    <property type="entry name" value="DUF881"/>
</dbReference>
<dbReference type="AlphaFoldDB" id="A0A7K3LZG6"/>
<keyword evidence="3" id="KW-0812">Transmembrane</keyword>